<organism evidence="2 3">
    <name type="scientific">Anaerobacterium chartisolvens</name>
    <dbReference type="NCBI Taxonomy" id="1297424"/>
    <lineage>
        <taxon>Bacteria</taxon>
        <taxon>Bacillati</taxon>
        <taxon>Bacillota</taxon>
        <taxon>Clostridia</taxon>
        <taxon>Eubacteriales</taxon>
        <taxon>Oscillospiraceae</taxon>
        <taxon>Anaerobacterium</taxon>
    </lineage>
</organism>
<dbReference type="EMBL" id="QPJT01000016">
    <property type="protein sequence ID" value="RCX13806.1"/>
    <property type="molecule type" value="Genomic_DNA"/>
</dbReference>
<name>A0A369B045_9FIRM</name>
<gene>
    <name evidence="2" type="ORF">DFR58_11635</name>
</gene>
<evidence type="ECO:0000256" key="1">
    <source>
        <dbReference type="SAM" id="MobiDB-lite"/>
    </source>
</evidence>
<feature type="region of interest" description="Disordered" evidence="1">
    <location>
        <begin position="1"/>
        <end position="34"/>
    </location>
</feature>
<sequence>MGESSLLKTPKELHSQVKQTSSGRTSGETSNGAEGARRVLLTARSISQAKGQSTRLFDSLHKIFCVSCLIVLIQWSDL</sequence>
<reference evidence="2 3" key="1">
    <citation type="submission" date="2018-07" db="EMBL/GenBank/DDBJ databases">
        <title>Genomic Encyclopedia of Type Strains, Phase IV (KMG-IV): sequencing the most valuable type-strain genomes for metagenomic binning, comparative biology and taxonomic classification.</title>
        <authorList>
            <person name="Goeker M."/>
        </authorList>
    </citation>
    <scope>NUCLEOTIDE SEQUENCE [LARGE SCALE GENOMIC DNA]</scope>
    <source>
        <strain evidence="2 3">DSM 27016</strain>
    </source>
</reference>
<accession>A0A369B045</accession>
<comment type="caution">
    <text evidence="2">The sequence shown here is derived from an EMBL/GenBank/DDBJ whole genome shotgun (WGS) entry which is preliminary data.</text>
</comment>
<evidence type="ECO:0000313" key="3">
    <source>
        <dbReference type="Proteomes" id="UP000253034"/>
    </source>
</evidence>
<dbReference type="AlphaFoldDB" id="A0A369B045"/>
<proteinExistence type="predicted"/>
<feature type="compositionally biased region" description="Polar residues" evidence="1">
    <location>
        <begin position="16"/>
        <end position="32"/>
    </location>
</feature>
<keyword evidence="3" id="KW-1185">Reference proteome</keyword>
<protein>
    <submittedName>
        <fullName evidence="2">Uncharacterized protein</fullName>
    </submittedName>
</protein>
<evidence type="ECO:0000313" key="2">
    <source>
        <dbReference type="EMBL" id="RCX13806.1"/>
    </source>
</evidence>
<dbReference type="Proteomes" id="UP000253034">
    <property type="component" value="Unassembled WGS sequence"/>
</dbReference>